<sequence>MAPRLTIGAVVTETELSRALARAGHTVRGLDARNPGSVADVDAVLLDMSDTVRIAELADAFAAYVRPRQMFIHTALAQGAQLLDAVETRGAIVMAAHNVFSNHWVTSAADELGETVIGLLIAEIGGVSHTIADSQRMRAAAALRIQAHESVLRADSFDLLSSAVESLEAFGHEYSVAPRGSVDKLSPAELERMRQAIDDPGVAALFVELQRRSAQQLGDAETELWSMFTTNQEGK</sequence>
<dbReference type="Gene3D" id="3.40.50.720">
    <property type="entry name" value="NAD(P)-binding Rossmann-like Domain"/>
    <property type="match status" value="1"/>
</dbReference>
<dbReference type="InterPro" id="IPR054507">
    <property type="entry name" value="CGL2689-like_C"/>
</dbReference>
<feature type="domain" description="CGL2689-like C-terminal" evidence="1">
    <location>
        <begin position="133"/>
        <end position="227"/>
    </location>
</feature>
<protein>
    <recommendedName>
        <fullName evidence="1">CGL2689-like C-terminal domain-containing protein</fullName>
    </recommendedName>
</protein>
<dbReference type="OrthoDB" id="4400982at2"/>
<reference evidence="2 3" key="1">
    <citation type="submission" date="2018-12" db="EMBL/GenBank/DDBJ databases">
        <title>Corynebacterium sanguinis sp. nov., a clinically-associated and environmental corynebacterium.</title>
        <authorList>
            <person name="Gonzales-Siles L."/>
            <person name="Jaen-Luchoro D."/>
            <person name="Cardew S."/>
            <person name="Inganas E."/>
            <person name="Ohlen M."/>
            <person name="Jensie-Markopolous S."/>
            <person name="Pinyeiro-Iglesias B."/>
            <person name="Molin K."/>
            <person name="Skovbjerg S."/>
            <person name="Svensson-Stadler L."/>
            <person name="Funke G."/>
            <person name="Moore E.R.B."/>
        </authorList>
    </citation>
    <scope>NUCLEOTIDE SEQUENCE [LARGE SCALE GENOMIC DNA]</scope>
    <source>
        <strain evidence="2 3">58734</strain>
    </source>
</reference>
<evidence type="ECO:0000313" key="2">
    <source>
        <dbReference type="EMBL" id="TVS26485.1"/>
    </source>
</evidence>
<proteinExistence type="predicted"/>
<evidence type="ECO:0000313" key="3">
    <source>
        <dbReference type="Proteomes" id="UP000336646"/>
    </source>
</evidence>
<dbReference type="Proteomes" id="UP000336646">
    <property type="component" value="Unassembled WGS sequence"/>
</dbReference>
<dbReference type="RefSeq" id="WP_136648937.1">
    <property type="nucleotide sequence ID" value="NZ_JALXLI010000021.1"/>
</dbReference>
<organism evidence="2 3">
    <name type="scientific">Corynebacterium sanguinis</name>
    <dbReference type="NCBI Taxonomy" id="2594913"/>
    <lineage>
        <taxon>Bacteria</taxon>
        <taxon>Bacillati</taxon>
        <taxon>Actinomycetota</taxon>
        <taxon>Actinomycetes</taxon>
        <taxon>Mycobacteriales</taxon>
        <taxon>Corynebacteriaceae</taxon>
        <taxon>Corynebacterium</taxon>
    </lineage>
</organism>
<gene>
    <name evidence="2" type="ORF">EKI59_10415</name>
</gene>
<dbReference type="EMBL" id="RXIR01000029">
    <property type="protein sequence ID" value="TVS26485.1"/>
    <property type="molecule type" value="Genomic_DNA"/>
</dbReference>
<dbReference type="AlphaFoldDB" id="A0A6C1TV89"/>
<name>A0A6C1TV89_9CORY</name>
<evidence type="ECO:0000259" key="1">
    <source>
        <dbReference type="Pfam" id="PF22242"/>
    </source>
</evidence>
<dbReference type="Pfam" id="PF22242">
    <property type="entry name" value="6PGD_like"/>
    <property type="match status" value="1"/>
</dbReference>
<dbReference type="SUPFAM" id="SSF51735">
    <property type="entry name" value="NAD(P)-binding Rossmann-fold domains"/>
    <property type="match status" value="1"/>
</dbReference>
<dbReference type="InterPro" id="IPR036291">
    <property type="entry name" value="NAD(P)-bd_dom_sf"/>
</dbReference>
<comment type="caution">
    <text evidence="2">The sequence shown here is derived from an EMBL/GenBank/DDBJ whole genome shotgun (WGS) entry which is preliminary data.</text>
</comment>
<dbReference type="Gene3D" id="1.10.1040.40">
    <property type="match status" value="1"/>
</dbReference>
<accession>A0A6C1TV89</accession>